<dbReference type="InterPro" id="IPR008972">
    <property type="entry name" value="Cupredoxin"/>
</dbReference>
<dbReference type="InterPro" id="IPR039391">
    <property type="entry name" value="Phytocyanin-like"/>
</dbReference>
<feature type="transmembrane region" description="Helical" evidence="2">
    <location>
        <begin position="7"/>
        <end position="25"/>
    </location>
</feature>
<reference evidence="4 5" key="1">
    <citation type="journal article" date="2024" name="G3 (Bethesda)">
        <title>Genome assembly of Hibiscus sabdariffa L. provides insights into metabolisms of medicinal natural products.</title>
        <authorList>
            <person name="Kim T."/>
        </authorList>
    </citation>
    <scope>NUCLEOTIDE SEQUENCE [LARGE SCALE GENOMIC DNA]</scope>
    <source>
        <strain evidence="4">TK-2024</strain>
        <tissue evidence="4">Old leaves</tissue>
    </source>
</reference>
<feature type="domain" description="Phytocyanin" evidence="3">
    <location>
        <begin position="23"/>
        <end position="122"/>
    </location>
</feature>
<sequence>MVSAENAMFISTMIGLFAIGFGAVYKVGDASGWHPMFDYHKWASSYTFYVGDIIRFEYNSVFHDVREVTERNYKVCNGTKAMATYYSGNDSFTMERPGRRYFICGFHDHCRHGQKVEIDVHGTSSPSPSPRLDPHPSPGGAPTGSLPLPPSPSPQNSAPFDDSSENSVSSLHFSSLLIATKSLGLVVVLFI</sequence>
<dbReference type="InterPro" id="IPR003245">
    <property type="entry name" value="Phytocyanin_dom"/>
</dbReference>
<dbReference type="PROSITE" id="PS51485">
    <property type="entry name" value="PHYTOCYANIN"/>
    <property type="match status" value="1"/>
</dbReference>
<keyword evidence="5" id="KW-1185">Reference proteome</keyword>
<evidence type="ECO:0000256" key="2">
    <source>
        <dbReference type="SAM" id="Phobius"/>
    </source>
</evidence>
<accession>A0ABR2QNQ7</accession>
<dbReference type="EMBL" id="JBBPBN010000035">
    <property type="protein sequence ID" value="KAK9002184.1"/>
    <property type="molecule type" value="Genomic_DNA"/>
</dbReference>
<dbReference type="CDD" id="cd04216">
    <property type="entry name" value="Phytocyanin"/>
    <property type="match status" value="1"/>
</dbReference>
<evidence type="ECO:0000313" key="4">
    <source>
        <dbReference type="EMBL" id="KAK9002184.1"/>
    </source>
</evidence>
<comment type="caution">
    <text evidence="4">The sequence shown here is derived from an EMBL/GenBank/DDBJ whole genome shotgun (WGS) entry which is preliminary data.</text>
</comment>
<evidence type="ECO:0000313" key="5">
    <source>
        <dbReference type="Proteomes" id="UP001396334"/>
    </source>
</evidence>
<dbReference type="Proteomes" id="UP001396334">
    <property type="component" value="Unassembled WGS sequence"/>
</dbReference>
<feature type="region of interest" description="Disordered" evidence="1">
    <location>
        <begin position="119"/>
        <end position="166"/>
    </location>
</feature>
<dbReference type="PANTHER" id="PTHR33021">
    <property type="entry name" value="BLUE COPPER PROTEIN"/>
    <property type="match status" value="1"/>
</dbReference>
<feature type="compositionally biased region" description="Pro residues" evidence="1">
    <location>
        <begin position="127"/>
        <end position="139"/>
    </location>
</feature>
<name>A0ABR2QNQ7_9ROSI</name>
<evidence type="ECO:0000259" key="3">
    <source>
        <dbReference type="PROSITE" id="PS51485"/>
    </source>
</evidence>
<feature type="transmembrane region" description="Helical" evidence="2">
    <location>
        <begin position="171"/>
        <end position="190"/>
    </location>
</feature>
<protein>
    <recommendedName>
        <fullName evidence="3">Phytocyanin domain-containing protein</fullName>
    </recommendedName>
</protein>
<dbReference type="Pfam" id="PF02298">
    <property type="entry name" value="Cu_bind_like"/>
    <property type="match status" value="1"/>
</dbReference>
<dbReference type="PANTHER" id="PTHR33021:SF266">
    <property type="entry name" value="MAVICYANIN-LIKE"/>
    <property type="match status" value="1"/>
</dbReference>
<proteinExistence type="predicted"/>
<keyword evidence="2" id="KW-0812">Transmembrane</keyword>
<dbReference type="Gene3D" id="2.60.40.420">
    <property type="entry name" value="Cupredoxins - blue copper proteins"/>
    <property type="match status" value="1"/>
</dbReference>
<dbReference type="SUPFAM" id="SSF49503">
    <property type="entry name" value="Cupredoxins"/>
    <property type="match status" value="1"/>
</dbReference>
<organism evidence="4 5">
    <name type="scientific">Hibiscus sabdariffa</name>
    <name type="common">roselle</name>
    <dbReference type="NCBI Taxonomy" id="183260"/>
    <lineage>
        <taxon>Eukaryota</taxon>
        <taxon>Viridiplantae</taxon>
        <taxon>Streptophyta</taxon>
        <taxon>Embryophyta</taxon>
        <taxon>Tracheophyta</taxon>
        <taxon>Spermatophyta</taxon>
        <taxon>Magnoliopsida</taxon>
        <taxon>eudicotyledons</taxon>
        <taxon>Gunneridae</taxon>
        <taxon>Pentapetalae</taxon>
        <taxon>rosids</taxon>
        <taxon>malvids</taxon>
        <taxon>Malvales</taxon>
        <taxon>Malvaceae</taxon>
        <taxon>Malvoideae</taxon>
        <taxon>Hibiscus</taxon>
    </lineage>
</organism>
<keyword evidence="2" id="KW-0472">Membrane</keyword>
<gene>
    <name evidence="4" type="ORF">V6N11_024870</name>
</gene>
<keyword evidence="2" id="KW-1133">Transmembrane helix</keyword>
<evidence type="ECO:0000256" key="1">
    <source>
        <dbReference type="SAM" id="MobiDB-lite"/>
    </source>
</evidence>